<comment type="similarity">
    <text evidence="2">Belongs to the UPF0053 family.</text>
</comment>
<keyword evidence="8 10" id="KW-0472">Membrane</keyword>
<dbReference type="Gene3D" id="3.30.465.10">
    <property type="match status" value="1"/>
</dbReference>
<dbReference type="SUPFAM" id="SSF56176">
    <property type="entry name" value="FAD-binding/transporter-associated domain-like"/>
    <property type="match status" value="1"/>
</dbReference>
<dbReference type="Gene3D" id="3.10.580.10">
    <property type="entry name" value="CBS-domain"/>
    <property type="match status" value="1"/>
</dbReference>
<dbReference type="PROSITE" id="PS51846">
    <property type="entry name" value="CNNM"/>
    <property type="match status" value="1"/>
</dbReference>
<evidence type="ECO:0000256" key="8">
    <source>
        <dbReference type="ARBA" id="ARBA00023136"/>
    </source>
</evidence>
<evidence type="ECO:0000256" key="2">
    <source>
        <dbReference type="ARBA" id="ARBA00006337"/>
    </source>
</evidence>
<feature type="transmembrane region" description="Helical" evidence="11">
    <location>
        <begin position="6"/>
        <end position="25"/>
    </location>
</feature>
<dbReference type="GO" id="GO:0050660">
    <property type="term" value="F:flavin adenine dinucleotide binding"/>
    <property type="evidence" value="ECO:0007669"/>
    <property type="project" value="InterPro"/>
</dbReference>
<comment type="subcellular location">
    <subcellularLocation>
        <location evidence="1">Cell membrane</location>
        <topology evidence="1">Multi-pass membrane protein</topology>
    </subcellularLocation>
</comment>
<sequence>MDAISTSALLIILVVLLIISAYFSGSETAMMSLNRYRLKHLASKGHKGANRAINMLERPDRLIGLILIGNNLVNILAASLATILATRHFGPVAGPAIATGVLTLVVLVFAEVTPKTVAALHPERIAFPSSFLLKWLLVVFSPLVKVVNAITSGVLRLIGIHSVKTSDALSQEELRTVVHEAGALIPTRHQEMLLSIMDLEKVTVEDIMVPRSDLYAINVNDEFKSINKQVIQSPHTRVLLYRDNIDDAVGFVHLRDALRLQSKEQFSKSSLLRAVKELYFIPEGTPLNVQLGNFQQNKERIGLVVDEYGDIQGLVTLEDILEEIVGDFTTSMVTTPSEDINQQQDGSFLIEASINIREMNKEMHWDFPIDGPKTLNGLIVEYLEEIPAPYTSMRIAGYPIEVVDVAENMVKTVRVMPQHYKAPKKADN</sequence>
<keyword evidence="15" id="KW-1185">Reference proteome</keyword>
<dbReference type="PROSITE" id="PS51371">
    <property type="entry name" value="CBS"/>
    <property type="match status" value="1"/>
</dbReference>
<name>A0A3S0IZC8_9GAMM</name>
<dbReference type="Pfam" id="PF03471">
    <property type="entry name" value="CorC_HlyC"/>
    <property type="match status" value="1"/>
</dbReference>
<evidence type="ECO:0000256" key="1">
    <source>
        <dbReference type="ARBA" id="ARBA00004651"/>
    </source>
</evidence>
<evidence type="ECO:0000256" key="5">
    <source>
        <dbReference type="ARBA" id="ARBA00022737"/>
    </source>
</evidence>
<dbReference type="InterPro" id="IPR044751">
    <property type="entry name" value="Ion_transp-like_CBS"/>
</dbReference>
<dbReference type="Pfam" id="PF01595">
    <property type="entry name" value="CNNM"/>
    <property type="match status" value="1"/>
</dbReference>
<organism evidence="14 15">
    <name type="scientific">Shewanella atlantica</name>
    <dbReference type="NCBI Taxonomy" id="271099"/>
    <lineage>
        <taxon>Bacteria</taxon>
        <taxon>Pseudomonadati</taxon>
        <taxon>Pseudomonadota</taxon>
        <taxon>Gammaproteobacteria</taxon>
        <taxon>Alteromonadales</taxon>
        <taxon>Shewanellaceae</taxon>
        <taxon>Shewanella</taxon>
    </lineage>
</organism>
<dbReference type="SUPFAM" id="SSF54631">
    <property type="entry name" value="CBS-domain pair"/>
    <property type="match status" value="1"/>
</dbReference>
<reference evidence="14 15" key="1">
    <citation type="submission" date="2018-12" db="EMBL/GenBank/DDBJ databases">
        <authorList>
            <person name="Yu L."/>
        </authorList>
    </citation>
    <scope>NUCLEOTIDE SEQUENCE [LARGE SCALE GENOMIC DNA]</scope>
    <source>
        <strain evidence="14 15">HAW-EB5</strain>
    </source>
</reference>
<evidence type="ECO:0000259" key="12">
    <source>
        <dbReference type="PROSITE" id="PS51371"/>
    </source>
</evidence>
<dbReference type="SMART" id="SM01091">
    <property type="entry name" value="CorC_HlyC"/>
    <property type="match status" value="1"/>
</dbReference>
<feature type="transmembrane region" description="Helical" evidence="11">
    <location>
        <begin position="125"/>
        <end position="144"/>
    </location>
</feature>
<feature type="domain" description="CNNM transmembrane" evidence="13">
    <location>
        <begin position="2"/>
        <end position="191"/>
    </location>
</feature>
<dbReference type="EMBL" id="RXNV01000001">
    <property type="protein sequence ID" value="RTR34668.1"/>
    <property type="molecule type" value="Genomic_DNA"/>
</dbReference>
<comment type="caution">
    <text evidence="14">The sequence shown here is derived from an EMBL/GenBank/DDBJ whole genome shotgun (WGS) entry which is preliminary data.</text>
</comment>
<dbReference type="Proteomes" id="UP000282060">
    <property type="component" value="Unassembled WGS sequence"/>
</dbReference>
<dbReference type="InterPro" id="IPR016169">
    <property type="entry name" value="FAD-bd_PCMH_sub2"/>
</dbReference>
<dbReference type="InterPro" id="IPR046342">
    <property type="entry name" value="CBS_dom_sf"/>
</dbReference>
<feature type="transmembrane region" description="Helical" evidence="11">
    <location>
        <begin position="92"/>
        <end position="113"/>
    </location>
</feature>
<dbReference type="CDD" id="cd04590">
    <property type="entry name" value="CBS_pair_CorC_HlyC_assoc"/>
    <property type="match status" value="1"/>
</dbReference>
<dbReference type="FunFam" id="3.30.465.10:FF:000010">
    <property type="entry name" value="DUF21 domain-containing protein"/>
    <property type="match status" value="1"/>
</dbReference>
<dbReference type="GO" id="GO:0005886">
    <property type="term" value="C:plasma membrane"/>
    <property type="evidence" value="ECO:0007669"/>
    <property type="project" value="UniProtKB-SubCell"/>
</dbReference>
<evidence type="ECO:0000256" key="3">
    <source>
        <dbReference type="ARBA" id="ARBA00022475"/>
    </source>
</evidence>
<evidence type="ECO:0000256" key="11">
    <source>
        <dbReference type="SAM" id="Phobius"/>
    </source>
</evidence>
<evidence type="ECO:0000256" key="9">
    <source>
        <dbReference type="PROSITE-ProRule" id="PRU00703"/>
    </source>
</evidence>
<dbReference type="RefSeq" id="WP_126504113.1">
    <property type="nucleotide sequence ID" value="NZ_RXNV01000001.1"/>
</dbReference>
<dbReference type="InterPro" id="IPR000644">
    <property type="entry name" value="CBS_dom"/>
</dbReference>
<dbReference type="Pfam" id="PF00571">
    <property type="entry name" value="CBS"/>
    <property type="match status" value="1"/>
</dbReference>
<dbReference type="InterPro" id="IPR005170">
    <property type="entry name" value="Transptr-assoc_dom"/>
</dbReference>
<keyword evidence="7 9" id="KW-0129">CBS domain</keyword>
<keyword evidence="6 10" id="KW-1133">Transmembrane helix</keyword>
<protein>
    <submittedName>
        <fullName evidence="14">DUF21 domain-containing protein</fullName>
    </submittedName>
</protein>
<dbReference type="PANTHER" id="PTHR22777:SF32">
    <property type="entry name" value="UPF0053 INNER MEMBRANE PROTEIN YFJD"/>
    <property type="match status" value="1"/>
</dbReference>
<proteinExistence type="inferred from homology"/>
<keyword evidence="5" id="KW-0677">Repeat</keyword>
<accession>A0A3S0IZC8</accession>
<feature type="transmembrane region" description="Helical" evidence="11">
    <location>
        <begin position="62"/>
        <end position="86"/>
    </location>
</feature>
<gene>
    <name evidence="14" type="ORF">EKG39_03135</name>
</gene>
<keyword evidence="3" id="KW-1003">Cell membrane</keyword>
<evidence type="ECO:0000256" key="6">
    <source>
        <dbReference type="ARBA" id="ARBA00022989"/>
    </source>
</evidence>
<evidence type="ECO:0000259" key="13">
    <source>
        <dbReference type="PROSITE" id="PS51846"/>
    </source>
</evidence>
<evidence type="ECO:0000256" key="10">
    <source>
        <dbReference type="PROSITE-ProRule" id="PRU01193"/>
    </source>
</evidence>
<dbReference type="OrthoDB" id="9797674at2"/>
<evidence type="ECO:0000313" key="15">
    <source>
        <dbReference type="Proteomes" id="UP000282060"/>
    </source>
</evidence>
<dbReference type="InterPro" id="IPR002550">
    <property type="entry name" value="CNNM"/>
</dbReference>
<evidence type="ECO:0000256" key="4">
    <source>
        <dbReference type="ARBA" id="ARBA00022692"/>
    </source>
</evidence>
<dbReference type="PANTHER" id="PTHR22777">
    <property type="entry name" value="HEMOLYSIN-RELATED"/>
    <property type="match status" value="1"/>
</dbReference>
<dbReference type="NCBIfam" id="NF008604">
    <property type="entry name" value="PRK11573.1"/>
    <property type="match status" value="1"/>
</dbReference>
<evidence type="ECO:0000256" key="7">
    <source>
        <dbReference type="ARBA" id="ARBA00023122"/>
    </source>
</evidence>
<dbReference type="AlphaFoldDB" id="A0A3S0IZC8"/>
<keyword evidence="4 10" id="KW-0812">Transmembrane</keyword>
<feature type="domain" description="CBS" evidence="12">
    <location>
        <begin position="274"/>
        <end position="331"/>
    </location>
</feature>
<dbReference type="FunFam" id="3.10.580.10:FF:000012">
    <property type="entry name" value="DUF21 domain-containing protein"/>
    <property type="match status" value="1"/>
</dbReference>
<evidence type="ECO:0000313" key="14">
    <source>
        <dbReference type="EMBL" id="RTR34668.1"/>
    </source>
</evidence>
<dbReference type="InterPro" id="IPR036318">
    <property type="entry name" value="FAD-bd_PCMH-like_sf"/>
</dbReference>